<keyword evidence="10" id="KW-1185">Reference proteome</keyword>
<feature type="domain" description="PHP" evidence="8">
    <location>
        <begin position="3"/>
        <end position="172"/>
    </location>
</feature>
<dbReference type="InterPro" id="IPR010140">
    <property type="entry name" value="Histidinol_P_phosphatase_HisJ"/>
</dbReference>
<evidence type="ECO:0000256" key="1">
    <source>
        <dbReference type="ARBA" id="ARBA00004970"/>
    </source>
</evidence>
<keyword evidence="4" id="KW-0028">Amino-acid biosynthesis</keyword>
<evidence type="ECO:0000256" key="3">
    <source>
        <dbReference type="ARBA" id="ARBA00013085"/>
    </source>
</evidence>
<reference evidence="9 10" key="1">
    <citation type="journal article" date="2019" name="Int. J. Syst. Evol. Microbiol.">
        <title>The Global Catalogue of Microorganisms (GCM) 10K type strain sequencing project: providing services to taxonomists for standard genome sequencing and annotation.</title>
        <authorList>
            <consortium name="The Broad Institute Genomics Platform"/>
            <consortium name="The Broad Institute Genome Sequencing Center for Infectious Disease"/>
            <person name="Wu L."/>
            <person name="Ma J."/>
        </authorList>
    </citation>
    <scope>NUCLEOTIDE SEQUENCE [LARGE SCALE GENOMIC DNA]</scope>
    <source>
        <strain evidence="9 10">XZYJT29</strain>
    </source>
</reference>
<name>A0ABD5Y3X6_9EURY</name>
<dbReference type="AlphaFoldDB" id="A0ABD5Y3X6"/>
<evidence type="ECO:0000313" key="9">
    <source>
        <dbReference type="EMBL" id="MFC7140465.1"/>
    </source>
</evidence>
<dbReference type="PANTHER" id="PTHR21039:SF0">
    <property type="entry name" value="HISTIDINOL-PHOSPHATASE"/>
    <property type="match status" value="1"/>
</dbReference>
<comment type="similarity">
    <text evidence="2">Belongs to the PHP hydrolase family. HisK subfamily.</text>
</comment>
<dbReference type="RefSeq" id="WP_274326022.1">
    <property type="nucleotide sequence ID" value="NZ_CP118158.1"/>
</dbReference>
<dbReference type="GO" id="GO:0000105">
    <property type="term" value="P:L-histidine biosynthetic process"/>
    <property type="evidence" value="ECO:0007669"/>
    <property type="project" value="UniProtKB-KW"/>
</dbReference>
<comment type="catalytic activity">
    <reaction evidence="7">
        <text>L-histidinol phosphate + H2O = L-histidinol + phosphate</text>
        <dbReference type="Rhea" id="RHEA:14465"/>
        <dbReference type="ChEBI" id="CHEBI:15377"/>
        <dbReference type="ChEBI" id="CHEBI:43474"/>
        <dbReference type="ChEBI" id="CHEBI:57699"/>
        <dbReference type="ChEBI" id="CHEBI:57980"/>
        <dbReference type="EC" id="3.1.3.15"/>
    </reaction>
</comment>
<dbReference type="SUPFAM" id="SSF89550">
    <property type="entry name" value="PHP domain-like"/>
    <property type="match status" value="1"/>
</dbReference>
<gene>
    <name evidence="9" type="ORF">ACFQMA_11570</name>
</gene>
<comment type="caution">
    <text evidence="9">The sequence shown here is derived from an EMBL/GenBank/DDBJ whole genome shotgun (WGS) entry which is preliminary data.</text>
</comment>
<dbReference type="GeneID" id="78820754"/>
<evidence type="ECO:0000256" key="5">
    <source>
        <dbReference type="ARBA" id="ARBA00022801"/>
    </source>
</evidence>
<dbReference type="InterPro" id="IPR004013">
    <property type="entry name" value="PHP_dom"/>
</dbReference>
<dbReference type="InterPro" id="IPR016195">
    <property type="entry name" value="Pol/histidinol_Pase-like"/>
</dbReference>
<dbReference type="Gene3D" id="3.20.20.140">
    <property type="entry name" value="Metal-dependent hydrolases"/>
    <property type="match status" value="1"/>
</dbReference>
<evidence type="ECO:0000256" key="4">
    <source>
        <dbReference type="ARBA" id="ARBA00022605"/>
    </source>
</evidence>
<sequence length="255" mass="28613">MYDYHVHSSYSDGEFLEGMVEAAADAGLDGVGFADHCNVSEREHLKRYKKRFGFNLDLTYERRRDAIEELREEYDLRIFDAVEVDYHPADEAEIRAFLAEADFDYAVGSVHEVEEANVHWDYFADRTDEQQRAAVDEYFDRVVALVESGLFDVAAHLDIVERNPALRGYATSDHYEAVAAALADSKTVPELNAGRIQADYGEFHPGPDFLSVLAEHDVSVTVGSDAHSPRELRERVPILSDGLDAAPLDVVELSV</sequence>
<evidence type="ECO:0000313" key="10">
    <source>
        <dbReference type="Proteomes" id="UP001596432"/>
    </source>
</evidence>
<accession>A0ABD5Y3X6</accession>
<evidence type="ECO:0000259" key="8">
    <source>
        <dbReference type="Pfam" id="PF02811"/>
    </source>
</evidence>
<organism evidence="9 10">
    <name type="scientific">Halosimplex aquaticum</name>
    <dbReference type="NCBI Taxonomy" id="3026162"/>
    <lineage>
        <taxon>Archaea</taxon>
        <taxon>Methanobacteriati</taxon>
        <taxon>Methanobacteriota</taxon>
        <taxon>Stenosarchaea group</taxon>
        <taxon>Halobacteria</taxon>
        <taxon>Halobacteriales</taxon>
        <taxon>Haloarculaceae</taxon>
        <taxon>Halosimplex</taxon>
    </lineage>
</organism>
<evidence type="ECO:0000256" key="7">
    <source>
        <dbReference type="ARBA" id="ARBA00049158"/>
    </source>
</evidence>
<dbReference type="GO" id="GO:0004401">
    <property type="term" value="F:histidinol-phosphatase activity"/>
    <property type="evidence" value="ECO:0007669"/>
    <property type="project" value="UniProtKB-EC"/>
</dbReference>
<evidence type="ECO:0000256" key="6">
    <source>
        <dbReference type="ARBA" id="ARBA00023102"/>
    </source>
</evidence>
<comment type="pathway">
    <text evidence="1">Amino-acid biosynthesis; L-histidine biosynthesis; L-histidine from 5-phospho-alpha-D-ribose 1-diphosphate: step 8/9.</text>
</comment>
<dbReference type="PANTHER" id="PTHR21039">
    <property type="entry name" value="HISTIDINOL PHOSPHATASE-RELATED"/>
    <property type="match status" value="1"/>
</dbReference>
<dbReference type="EMBL" id="JBHTAS010000001">
    <property type="protein sequence ID" value="MFC7140465.1"/>
    <property type="molecule type" value="Genomic_DNA"/>
</dbReference>
<evidence type="ECO:0000256" key="2">
    <source>
        <dbReference type="ARBA" id="ARBA00009152"/>
    </source>
</evidence>
<keyword evidence="6" id="KW-0368">Histidine biosynthesis</keyword>
<dbReference type="Proteomes" id="UP001596432">
    <property type="component" value="Unassembled WGS sequence"/>
</dbReference>
<protein>
    <recommendedName>
        <fullName evidence="3">histidinol-phosphatase</fullName>
        <ecNumber evidence="3">3.1.3.15</ecNumber>
    </recommendedName>
</protein>
<keyword evidence="5" id="KW-0378">Hydrolase</keyword>
<proteinExistence type="inferred from homology"/>
<dbReference type="EC" id="3.1.3.15" evidence="3"/>
<dbReference type="Pfam" id="PF02811">
    <property type="entry name" value="PHP"/>
    <property type="match status" value="1"/>
</dbReference>